<comment type="caution">
    <text evidence="1">The sequence shown here is derived from an EMBL/GenBank/DDBJ whole genome shotgun (WGS) entry which is preliminary data.</text>
</comment>
<keyword evidence="2" id="KW-1185">Reference proteome</keyword>
<reference evidence="1" key="1">
    <citation type="journal article" date="2023" name="Mol. Phylogenet. Evol.">
        <title>Genome-scale phylogeny and comparative genomics of the fungal order Sordariales.</title>
        <authorList>
            <person name="Hensen N."/>
            <person name="Bonometti L."/>
            <person name="Westerberg I."/>
            <person name="Brannstrom I.O."/>
            <person name="Guillou S."/>
            <person name="Cros-Aarteil S."/>
            <person name="Calhoun S."/>
            <person name="Haridas S."/>
            <person name="Kuo A."/>
            <person name="Mondo S."/>
            <person name="Pangilinan J."/>
            <person name="Riley R."/>
            <person name="LaButti K."/>
            <person name="Andreopoulos B."/>
            <person name="Lipzen A."/>
            <person name="Chen C."/>
            <person name="Yan M."/>
            <person name="Daum C."/>
            <person name="Ng V."/>
            <person name="Clum A."/>
            <person name="Steindorff A."/>
            <person name="Ohm R.A."/>
            <person name="Martin F."/>
            <person name="Silar P."/>
            <person name="Natvig D.O."/>
            <person name="Lalanne C."/>
            <person name="Gautier V."/>
            <person name="Ament-Velasquez S.L."/>
            <person name="Kruys A."/>
            <person name="Hutchinson M.I."/>
            <person name="Powell A.J."/>
            <person name="Barry K."/>
            <person name="Miller A.N."/>
            <person name="Grigoriev I.V."/>
            <person name="Debuchy R."/>
            <person name="Gladieux P."/>
            <person name="Hiltunen Thoren M."/>
            <person name="Johannesson H."/>
        </authorList>
    </citation>
    <scope>NUCLEOTIDE SEQUENCE</scope>
    <source>
        <strain evidence="1">PSN293</strain>
    </source>
</reference>
<evidence type="ECO:0000313" key="1">
    <source>
        <dbReference type="EMBL" id="KAK4217532.1"/>
    </source>
</evidence>
<evidence type="ECO:0000313" key="2">
    <source>
        <dbReference type="Proteomes" id="UP001301769"/>
    </source>
</evidence>
<sequence>MSHAFVPFPIVPWLCHAFKVSLGKKQTHGIAMLFGITTKPGTPFDPVRDFDLNKATGTLDSKSS</sequence>
<accession>A0AAN6YJ00</accession>
<reference evidence="1" key="2">
    <citation type="submission" date="2023-05" db="EMBL/GenBank/DDBJ databases">
        <authorList>
            <consortium name="Lawrence Berkeley National Laboratory"/>
            <person name="Steindorff A."/>
            <person name="Hensen N."/>
            <person name="Bonometti L."/>
            <person name="Westerberg I."/>
            <person name="Brannstrom I.O."/>
            <person name="Guillou S."/>
            <person name="Cros-Aarteil S."/>
            <person name="Calhoun S."/>
            <person name="Haridas S."/>
            <person name="Kuo A."/>
            <person name="Mondo S."/>
            <person name="Pangilinan J."/>
            <person name="Riley R."/>
            <person name="Labutti K."/>
            <person name="Andreopoulos B."/>
            <person name="Lipzen A."/>
            <person name="Chen C."/>
            <person name="Yanf M."/>
            <person name="Daum C."/>
            <person name="Ng V."/>
            <person name="Clum A."/>
            <person name="Ohm R."/>
            <person name="Martin F."/>
            <person name="Silar P."/>
            <person name="Natvig D."/>
            <person name="Lalanne C."/>
            <person name="Gautier V."/>
            <person name="Ament-Velasquez S.L."/>
            <person name="Kruys A."/>
            <person name="Hutchinson M.I."/>
            <person name="Powell A.J."/>
            <person name="Barry K."/>
            <person name="Miller A.N."/>
            <person name="Grigoriev I.V."/>
            <person name="Debuchy R."/>
            <person name="Gladieux P."/>
            <person name="Thoren M.H."/>
            <person name="Johannesson H."/>
        </authorList>
    </citation>
    <scope>NUCLEOTIDE SEQUENCE</scope>
    <source>
        <strain evidence="1">PSN293</strain>
    </source>
</reference>
<organism evidence="1 2">
    <name type="scientific">Rhypophila decipiens</name>
    <dbReference type="NCBI Taxonomy" id="261697"/>
    <lineage>
        <taxon>Eukaryota</taxon>
        <taxon>Fungi</taxon>
        <taxon>Dikarya</taxon>
        <taxon>Ascomycota</taxon>
        <taxon>Pezizomycotina</taxon>
        <taxon>Sordariomycetes</taxon>
        <taxon>Sordariomycetidae</taxon>
        <taxon>Sordariales</taxon>
        <taxon>Naviculisporaceae</taxon>
        <taxon>Rhypophila</taxon>
    </lineage>
</organism>
<proteinExistence type="predicted"/>
<dbReference type="Proteomes" id="UP001301769">
    <property type="component" value="Unassembled WGS sequence"/>
</dbReference>
<dbReference type="AlphaFoldDB" id="A0AAN6YJ00"/>
<dbReference type="EMBL" id="MU858059">
    <property type="protein sequence ID" value="KAK4217532.1"/>
    <property type="molecule type" value="Genomic_DNA"/>
</dbReference>
<name>A0AAN6YJ00_9PEZI</name>
<protein>
    <submittedName>
        <fullName evidence="1">Uncharacterized protein</fullName>
    </submittedName>
</protein>
<gene>
    <name evidence="1" type="ORF">QBC37DRAFT_414683</name>
</gene>